<reference evidence="1" key="1">
    <citation type="journal article" date="2022" name="Int. J. Mol. Sci.">
        <title>Draft Genome of Tanacetum Coccineum: Genomic Comparison of Closely Related Tanacetum-Family Plants.</title>
        <authorList>
            <person name="Yamashiro T."/>
            <person name="Shiraishi A."/>
            <person name="Nakayama K."/>
            <person name="Satake H."/>
        </authorList>
    </citation>
    <scope>NUCLEOTIDE SEQUENCE</scope>
</reference>
<proteinExistence type="predicted"/>
<dbReference type="PANTHER" id="PTHR33223">
    <property type="entry name" value="CCHC-TYPE DOMAIN-CONTAINING PROTEIN"/>
    <property type="match status" value="1"/>
</dbReference>
<organism evidence="1 2">
    <name type="scientific">Tanacetum coccineum</name>
    <dbReference type="NCBI Taxonomy" id="301880"/>
    <lineage>
        <taxon>Eukaryota</taxon>
        <taxon>Viridiplantae</taxon>
        <taxon>Streptophyta</taxon>
        <taxon>Embryophyta</taxon>
        <taxon>Tracheophyta</taxon>
        <taxon>Spermatophyta</taxon>
        <taxon>Magnoliopsida</taxon>
        <taxon>eudicotyledons</taxon>
        <taxon>Gunneridae</taxon>
        <taxon>Pentapetalae</taxon>
        <taxon>asterids</taxon>
        <taxon>campanulids</taxon>
        <taxon>Asterales</taxon>
        <taxon>Asteraceae</taxon>
        <taxon>Asteroideae</taxon>
        <taxon>Anthemideae</taxon>
        <taxon>Anthemidinae</taxon>
        <taxon>Tanacetum</taxon>
    </lineage>
</organism>
<gene>
    <name evidence="1" type="ORF">Tco_0819705</name>
</gene>
<evidence type="ECO:0000313" key="1">
    <source>
        <dbReference type="EMBL" id="GJS98535.1"/>
    </source>
</evidence>
<dbReference type="Proteomes" id="UP001151760">
    <property type="component" value="Unassembled WGS sequence"/>
</dbReference>
<dbReference type="EMBL" id="BQNB010012052">
    <property type="protein sequence ID" value="GJS98535.1"/>
    <property type="molecule type" value="Genomic_DNA"/>
</dbReference>
<evidence type="ECO:0000313" key="2">
    <source>
        <dbReference type="Proteomes" id="UP001151760"/>
    </source>
</evidence>
<name>A0ABQ5A7B8_9ASTR</name>
<reference evidence="1" key="2">
    <citation type="submission" date="2022-01" db="EMBL/GenBank/DDBJ databases">
        <authorList>
            <person name="Yamashiro T."/>
            <person name="Shiraishi A."/>
            <person name="Satake H."/>
            <person name="Nakayama K."/>
        </authorList>
    </citation>
    <scope>NUCLEOTIDE SEQUENCE</scope>
</reference>
<evidence type="ECO:0008006" key="3">
    <source>
        <dbReference type="Google" id="ProtNLM"/>
    </source>
</evidence>
<keyword evidence="2" id="KW-1185">Reference proteome</keyword>
<dbReference type="PANTHER" id="PTHR33223:SF6">
    <property type="entry name" value="CCHC-TYPE DOMAIN-CONTAINING PROTEIN"/>
    <property type="match status" value="1"/>
</dbReference>
<protein>
    <recommendedName>
        <fullName evidence="3">Retrotransposon gag domain-containing protein</fullName>
    </recommendedName>
</protein>
<sequence length="714" mass="82719">MKKMTDDDQNVYQEKSYKQVIEDAHVTLTSSQKTESSKQSSYVSSDFASKFLILENVPPVVDEVTSMMNVKSHQEESSIMHLSIHVHERLIQKLLTAHATIDLFGPHMESILFKENTVKIQGQVKIIASSAQAEEDQYLLTADTEMQKIKEDGLGNTKRSQPNVENLFKSRLVQETRKAPVDSNPVIILKAKHQSDTQVITVKMEILLEPTSNKLMVDSILQAGNPVKEILLKLNLPDHRILKDGGEVASFDDTNNWDGEHTNSPMITNSKLKIGDEFLKILQDNTFNGMNRGDVTNHIAKVLEITEWIKMPNVEKNELRLHVFSKSLSGDAETWLYNEINGTTNTWSELNNKFFHKYYPLPHTCNREIPDDLDNGTDYLEFICWLASKFDKYWEIDKNTKNRLWEFYLNEYAQKAKYIYKVIDREYSSIPIPAHRDINNPHNLCRTEEFTVKDSILQAGNPVKEILLKLNLPDHRILKDGGEDNAFNGMNRGDVTNHIAKVLEITEWIKMPNVEKNELRLHVFSKSLSGDAETWWYNEINGTTITWSELNNKFFHKYYPLPHTCNREIPDDLDNGTNYFEFIYWLASKFDNYWEIDKNTKNRLWEFYLNERTKGTIGHLDKYNEPCEENTTRTCSDTFYKPYLDAQKAKDIYKVIDREYSPIPIPAHCDINNPDDMCGTEEFTVVRHSIGNDEEFVTVGPSKINTIERTPMMI</sequence>
<comment type="caution">
    <text evidence="1">The sequence shown here is derived from an EMBL/GenBank/DDBJ whole genome shotgun (WGS) entry which is preliminary data.</text>
</comment>
<accession>A0ABQ5A7B8</accession>